<dbReference type="RefSeq" id="WP_223203605.1">
    <property type="nucleotide sequence ID" value="NZ_BAABBJ010000007.1"/>
</dbReference>
<accession>A0A512PE70</accession>
<gene>
    <name evidence="2" type="ORF">CSO01_21910</name>
</gene>
<comment type="caution">
    <text evidence="2">The sequence shown here is derived from an EMBL/GenBank/DDBJ whole genome shotgun (WGS) entry which is preliminary data.</text>
</comment>
<proteinExistence type="predicted"/>
<keyword evidence="3" id="KW-1185">Reference proteome</keyword>
<evidence type="ECO:0008006" key="4">
    <source>
        <dbReference type="Google" id="ProtNLM"/>
    </source>
</evidence>
<protein>
    <recommendedName>
        <fullName evidence="4">BMP family ABC transporter substrate-binding protein</fullName>
    </recommendedName>
</protein>
<evidence type="ECO:0000256" key="1">
    <source>
        <dbReference type="SAM" id="MobiDB-lite"/>
    </source>
</evidence>
<evidence type="ECO:0000313" key="2">
    <source>
        <dbReference type="EMBL" id="GEP69476.1"/>
    </source>
</evidence>
<dbReference type="Gene3D" id="3.40.50.2300">
    <property type="match status" value="1"/>
</dbReference>
<sequence>MRPRPTRTPAGPSASTPTSTARAVALPVGAALTLGLALLAGCASGSDWSQPHPGPVAVGALAVGFVAPDSTPSPEATIVPEPGSWDAIGPREGYRVVLVTSGDDAPTQALVTAVQDWAQAEDVDLRTIVAEDPDDLVPSIAEAVALRGDLVISAGDDLVDPLAVVSANHLDQQFLVVGAEIAEPTGNVTAADWSGASFRGEGLGSASTYDPDSFTPERCATALRAGVAAVLGGVTGVVVWVD</sequence>
<reference evidence="2 3" key="1">
    <citation type="submission" date="2019-07" db="EMBL/GenBank/DDBJ databases">
        <title>Whole genome shotgun sequence of Cellulomonas soli NBRC 109434.</title>
        <authorList>
            <person name="Hosoyama A."/>
            <person name="Uohara A."/>
            <person name="Ohji S."/>
            <person name="Ichikawa N."/>
        </authorList>
    </citation>
    <scope>NUCLEOTIDE SEQUENCE [LARGE SCALE GENOMIC DNA]</scope>
    <source>
        <strain evidence="2 3">NBRC 109434</strain>
    </source>
</reference>
<dbReference type="Proteomes" id="UP000321798">
    <property type="component" value="Unassembled WGS sequence"/>
</dbReference>
<feature type="region of interest" description="Disordered" evidence="1">
    <location>
        <begin position="1"/>
        <end position="20"/>
    </location>
</feature>
<dbReference type="AlphaFoldDB" id="A0A512PE70"/>
<evidence type="ECO:0000313" key="3">
    <source>
        <dbReference type="Proteomes" id="UP000321798"/>
    </source>
</evidence>
<name>A0A512PE70_9CELL</name>
<dbReference type="EMBL" id="BKAL01000007">
    <property type="protein sequence ID" value="GEP69476.1"/>
    <property type="molecule type" value="Genomic_DNA"/>
</dbReference>
<organism evidence="2 3">
    <name type="scientific">Cellulomonas soli</name>
    <dbReference type="NCBI Taxonomy" id="931535"/>
    <lineage>
        <taxon>Bacteria</taxon>
        <taxon>Bacillati</taxon>
        <taxon>Actinomycetota</taxon>
        <taxon>Actinomycetes</taxon>
        <taxon>Micrococcales</taxon>
        <taxon>Cellulomonadaceae</taxon>
        <taxon>Cellulomonas</taxon>
    </lineage>
</organism>